<dbReference type="RefSeq" id="WP_345578959.1">
    <property type="nucleotide sequence ID" value="NZ_BAABDQ010000062.1"/>
</dbReference>
<feature type="chain" id="PRO_5046850327" evidence="4">
    <location>
        <begin position="24"/>
        <end position="424"/>
    </location>
</feature>
<dbReference type="EMBL" id="BAABDQ010000062">
    <property type="protein sequence ID" value="GAA3620546.1"/>
    <property type="molecule type" value="Genomic_DNA"/>
</dbReference>
<organism evidence="5 6">
    <name type="scientific">Nonomuraea rosea</name>
    <dbReference type="NCBI Taxonomy" id="638574"/>
    <lineage>
        <taxon>Bacteria</taxon>
        <taxon>Bacillati</taxon>
        <taxon>Actinomycetota</taxon>
        <taxon>Actinomycetes</taxon>
        <taxon>Streptosporangiales</taxon>
        <taxon>Streptosporangiaceae</taxon>
        <taxon>Nonomuraea</taxon>
    </lineage>
</organism>
<dbReference type="Gene3D" id="3.40.190.10">
    <property type="entry name" value="Periplasmic binding protein-like II"/>
    <property type="match status" value="2"/>
</dbReference>
<comment type="similarity">
    <text evidence="1">Belongs to the bacterial solute-binding protein 1 family.</text>
</comment>
<dbReference type="PANTHER" id="PTHR30061:SF50">
    <property type="entry name" value="MALTOSE_MALTODEXTRIN-BINDING PERIPLASMIC PROTEIN"/>
    <property type="match status" value="1"/>
</dbReference>
<evidence type="ECO:0000256" key="4">
    <source>
        <dbReference type="SAM" id="SignalP"/>
    </source>
</evidence>
<name>A0ABP6ZZ22_9ACTN</name>
<protein>
    <submittedName>
        <fullName evidence="5">ABC transporter substrate-binding protein</fullName>
    </submittedName>
</protein>
<sequence length="424" mass="44276">MNVVKLGMPLVLVAALAACSGNAADPGGKTTITFSYLWSGPEGAAIEKLIAGFNAGQNAIVVKGVSSPDTQKQLASMSSANGTFDISDHFGNTVGSWAAKGILTPLDDLLKEQGVDTGVFAPAAMEQMRHKGQTYALPIAVHTFQLLYNKKLLAEAGIEPPRTMDELAAAVPKLTKTDGKGAITQLGLGWSDLPTSLTTLGYAFGGTWDGADPASPSPTPAEPGNLAALTFWQDNITKKYGADQVSTFKAGWGQYMSAQDPFYTGKLAMVIDGEWQAVSIPKNAPGLEWGVSPIPVARPDLAGATQLTASTLFIPANSKHRKEAAAFMKYMVSETAARDLSLALGNLPARTGLADDPAFAKIANFDAWLQAMKSPKVRSLSSAPYAAEYTADLAGAFDSVNRGTASPQEAMAKVAGRAAGYAKG</sequence>
<dbReference type="PANTHER" id="PTHR30061">
    <property type="entry name" value="MALTOSE-BINDING PERIPLASMIC PROTEIN"/>
    <property type="match status" value="1"/>
</dbReference>
<dbReference type="PROSITE" id="PS51257">
    <property type="entry name" value="PROKAR_LIPOPROTEIN"/>
    <property type="match status" value="1"/>
</dbReference>
<keyword evidence="2" id="KW-0813">Transport</keyword>
<reference evidence="6" key="1">
    <citation type="journal article" date="2019" name="Int. J. Syst. Evol. Microbiol.">
        <title>The Global Catalogue of Microorganisms (GCM) 10K type strain sequencing project: providing services to taxonomists for standard genome sequencing and annotation.</title>
        <authorList>
            <consortium name="The Broad Institute Genomics Platform"/>
            <consortium name="The Broad Institute Genome Sequencing Center for Infectious Disease"/>
            <person name="Wu L."/>
            <person name="Ma J."/>
        </authorList>
    </citation>
    <scope>NUCLEOTIDE SEQUENCE [LARGE SCALE GENOMIC DNA]</scope>
    <source>
        <strain evidence="6">JCM 17326</strain>
    </source>
</reference>
<evidence type="ECO:0000256" key="2">
    <source>
        <dbReference type="ARBA" id="ARBA00022448"/>
    </source>
</evidence>
<dbReference type="CDD" id="cd14748">
    <property type="entry name" value="PBP2_UgpB"/>
    <property type="match status" value="1"/>
</dbReference>
<proteinExistence type="inferred from homology"/>
<dbReference type="Pfam" id="PF01547">
    <property type="entry name" value="SBP_bac_1"/>
    <property type="match status" value="1"/>
</dbReference>
<keyword evidence="6" id="KW-1185">Reference proteome</keyword>
<accession>A0ABP6ZZ22</accession>
<evidence type="ECO:0000256" key="1">
    <source>
        <dbReference type="ARBA" id="ARBA00008520"/>
    </source>
</evidence>
<evidence type="ECO:0000313" key="5">
    <source>
        <dbReference type="EMBL" id="GAA3620546.1"/>
    </source>
</evidence>
<comment type="caution">
    <text evidence="5">The sequence shown here is derived from an EMBL/GenBank/DDBJ whole genome shotgun (WGS) entry which is preliminary data.</text>
</comment>
<dbReference type="Proteomes" id="UP001500630">
    <property type="component" value="Unassembled WGS sequence"/>
</dbReference>
<gene>
    <name evidence="5" type="ORF">GCM10022419_127740</name>
</gene>
<dbReference type="InterPro" id="IPR006059">
    <property type="entry name" value="SBP"/>
</dbReference>
<keyword evidence="3 4" id="KW-0732">Signal</keyword>
<evidence type="ECO:0000256" key="3">
    <source>
        <dbReference type="ARBA" id="ARBA00022729"/>
    </source>
</evidence>
<dbReference type="SUPFAM" id="SSF53850">
    <property type="entry name" value="Periplasmic binding protein-like II"/>
    <property type="match status" value="1"/>
</dbReference>
<evidence type="ECO:0000313" key="6">
    <source>
        <dbReference type="Proteomes" id="UP001500630"/>
    </source>
</evidence>
<feature type="signal peptide" evidence="4">
    <location>
        <begin position="1"/>
        <end position="23"/>
    </location>
</feature>